<evidence type="ECO:0000313" key="5">
    <source>
        <dbReference type="Proteomes" id="UP000504627"/>
    </source>
</evidence>
<evidence type="ECO:0000256" key="1">
    <source>
        <dbReference type="ARBA" id="ARBA00022737"/>
    </source>
</evidence>
<keyword evidence="1" id="KW-0677">Repeat</keyword>
<feature type="region of interest" description="Disordered" evidence="2">
    <location>
        <begin position="629"/>
        <end position="659"/>
    </location>
</feature>
<dbReference type="InterPro" id="IPR048465">
    <property type="entry name" value="Maestro-like_HEAT"/>
</dbReference>
<reference evidence="6" key="1">
    <citation type="submission" date="2025-08" db="UniProtKB">
        <authorList>
            <consortium name="RefSeq"/>
        </authorList>
    </citation>
    <scope>IDENTIFICATION</scope>
    <source>
        <tissue evidence="6">Muscle</tissue>
    </source>
</reference>
<feature type="compositionally biased region" description="Basic and acidic residues" evidence="2">
    <location>
        <begin position="28"/>
        <end position="41"/>
    </location>
</feature>
<evidence type="ECO:0000259" key="4">
    <source>
        <dbReference type="Pfam" id="PF23227"/>
    </source>
</evidence>
<dbReference type="InterPro" id="IPR016024">
    <property type="entry name" value="ARM-type_fold"/>
</dbReference>
<dbReference type="SUPFAM" id="SSF48371">
    <property type="entry name" value="ARM repeat"/>
    <property type="match status" value="1"/>
</dbReference>
<sequence length="659" mass="74543">MKKVKEGAGAAPARQPERVEWFQPLQEDPGRDQTQEQDRARGRFHRAAQTFSNLIGPPCREMITMLTKGTAKPDTMLTQSLASAPSMDFFGERVVSRRDEVPALVRKMHQSLSSNTPPDDRLFINILRLTDVYPADVVFTLLRCAPSCDRAAATMWKTIASSGMTVEKVLPKLLCVMEDWPLHSTSTSDGDKTDVFALAATRVIWEILRLPWCPEPLVKYSPPLLVHLLFQVFISTKQMPEEVNAFWRGCREKRGLPANPNRFAGQTVKALLRRLRCLHLVMAMERKRGWDTLLNTDTHHYAVGLLAREMRRASSPLCSPVALCLLGLLIREKPRWELPAMAFLVEILDCLDMTDCGESILEILSRHLQSECKERRRLALRGLVVLSKDPVMAKRMCSLSESLVELLQDADVEVVGMALPMFMNMLQNKDILISRPTAPKLAEALRPLFDSDNSHVQVLSIRLFRKVMELVVAEGKKPLERYVIQSLFPLFLHWHEEKQGLAEASREALLGAAKFLKRRDLNQLLKTEQPLKFSERLLEKDKRRVAEYLHQALPYLESPQEPLREAALKFIGIAGGYLRGQPEELQVICEALQAMRKDNCPSYTSVMVQALFDQRAAVLNSSASRQAVSLEKHQIPFNRRPPGDQRKPSGAPGTDAKPN</sequence>
<name>A0A6J2J6S2_9PASS</name>
<dbReference type="InterPro" id="IPR045206">
    <property type="entry name" value="Maestro_heat-like_prot"/>
</dbReference>
<keyword evidence="5" id="KW-1185">Reference proteome</keyword>
<gene>
    <name evidence="6" type="primary">LOC120322443</name>
</gene>
<dbReference type="InParanoid" id="A0A6J2J6S2"/>
<dbReference type="Proteomes" id="UP000504627">
    <property type="component" value="Unplaced"/>
</dbReference>
<accession>A0A6J2J6S2</accession>
<dbReference type="InterPro" id="IPR055406">
    <property type="entry name" value="HEAT_Maestro"/>
</dbReference>
<protein>
    <submittedName>
        <fullName evidence="6">Maestro heat-like repeat-containing protein family member 6</fullName>
    </submittedName>
</protein>
<dbReference type="InterPro" id="IPR011989">
    <property type="entry name" value="ARM-like"/>
</dbReference>
<feature type="region of interest" description="Disordered" evidence="2">
    <location>
        <begin position="1"/>
        <end position="41"/>
    </location>
</feature>
<evidence type="ECO:0000313" key="6">
    <source>
        <dbReference type="RefSeq" id="XP_027607802.1"/>
    </source>
</evidence>
<dbReference type="RefSeq" id="XP_027607802.1">
    <property type="nucleotide sequence ID" value="XM_027752001.2"/>
</dbReference>
<dbReference type="PANTHER" id="PTHR23120">
    <property type="entry name" value="MAESTRO-RELATED HEAT DOMAIN-CONTAINING"/>
    <property type="match status" value="1"/>
</dbReference>
<dbReference type="Gene3D" id="1.25.10.10">
    <property type="entry name" value="Leucine-rich Repeat Variant"/>
    <property type="match status" value="1"/>
</dbReference>
<dbReference type="PANTHER" id="PTHR23120:SF42">
    <property type="entry name" value="MAESTRO HEAT-LIKE REPEAT FAMILY MEMBER 3"/>
    <property type="match status" value="1"/>
</dbReference>
<evidence type="ECO:0000256" key="2">
    <source>
        <dbReference type="SAM" id="MobiDB-lite"/>
    </source>
</evidence>
<dbReference type="Pfam" id="PF21047">
    <property type="entry name" value="HEAT_Maestro"/>
    <property type="match status" value="1"/>
</dbReference>
<dbReference type="GO" id="GO:0005737">
    <property type="term" value="C:cytoplasm"/>
    <property type="evidence" value="ECO:0007669"/>
    <property type="project" value="TreeGrafter"/>
</dbReference>
<proteinExistence type="predicted"/>
<organism evidence="5 6">
    <name type="scientific">Pipra filicauda</name>
    <name type="common">Wire-tailed manakin</name>
    <dbReference type="NCBI Taxonomy" id="649802"/>
    <lineage>
        <taxon>Eukaryota</taxon>
        <taxon>Metazoa</taxon>
        <taxon>Chordata</taxon>
        <taxon>Craniata</taxon>
        <taxon>Vertebrata</taxon>
        <taxon>Euteleostomi</taxon>
        <taxon>Archelosauria</taxon>
        <taxon>Archosauria</taxon>
        <taxon>Dinosauria</taxon>
        <taxon>Saurischia</taxon>
        <taxon>Theropoda</taxon>
        <taxon>Coelurosauria</taxon>
        <taxon>Aves</taxon>
        <taxon>Neognathae</taxon>
        <taxon>Neoaves</taxon>
        <taxon>Telluraves</taxon>
        <taxon>Australaves</taxon>
        <taxon>Passeriformes</taxon>
        <taxon>Pipridae</taxon>
        <taxon>Pipra</taxon>
    </lineage>
</organism>
<dbReference type="Pfam" id="PF23227">
    <property type="entry name" value="HEAT_MROH2B_C"/>
    <property type="match status" value="1"/>
</dbReference>
<feature type="domain" description="Maestro/Maestro-like HEAT-repeats" evidence="4">
    <location>
        <begin position="361"/>
        <end position="610"/>
    </location>
</feature>
<feature type="domain" description="Maestro-like HEAT-repeats" evidence="3">
    <location>
        <begin position="78"/>
        <end position="170"/>
    </location>
</feature>
<dbReference type="GeneID" id="120322443"/>
<evidence type="ECO:0000259" key="3">
    <source>
        <dbReference type="Pfam" id="PF21047"/>
    </source>
</evidence>
<dbReference type="AlphaFoldDB" id="A0A6J2J6S2"/>